<feature type="transmembrane region" description="Helical" evidence="3">
    <location>
        <begin position="689"/>
        <end position="714"/>
    </location>
</feature>
<evidence type="ECO:0000313" key="4">
    <source>
        <dbReference type="EMBL" id="MCC2137129.1"/>
    </source>
</evidence>
<proteinExistence type="predicted"/>
<keyword evidence="3" id="KW-0472">Membrane</keyword>
<keyword evidence="3" id="KW-1133">Transmembrane helix</keyword>
<feature type="region of interest" description="Disordered" evidence="2">
    <location>
        <begin position="344"/>
        <end position="373"/>
    </location>
</feature>
<evidence type="ECO:0000256" key="2">
    <source>
        <dbReference type="SAM" id="MobiDB-lite"/>
    </source>
</evidence>
<feature type="compositionally biased region" description="Acidic residues" evidence="2">
    <location>
        <begin position="72"/>
        <end position="86"/>
    </location>
</feature>
<gene>
    <name evidence="4" type="ORF">LKD31_08880</name>
</gene>
<feature type="transmembrane region" description="Helical" evidence="3">
    <location>
        <begin position="545"/>
        <end position="566"/>
    </location>
</feature>
<evidence type="ECO:0000313" key="5">
    <source>
        <dbReference type="Proteomes" id="UP001199424"/>
    </source>
</evidence>
<feature type="compositionally biased region" description="Basic residues" evidence="2">
    <location>
        <begin position="89"/>
        <end position="110"/>
    </location>
</feature>
<dbReference type="GO" id="GO:0005507">
    <property type="term" value="F:copper ion binding"/>
    <property type="evidence" value="ECO:0007669"/>
    <property type="project" value="TreeGrafter"/>
</dbReference>
<evidence type="ECO:0000256" key="1">
    <source>
        <dbReference type="ARBA" id="ARBA00022967"/>
    </source>
</evidence>
<feature type="region of interest" description="Disordered" evidence="2">
    <location>
        <begin position="1"/>
        <end position="110"/>
    </location>
</feature>
<feature type="compositionally biased region" description="Acidic residues" evidence="2">
    <location>
        <begin position="322"/>
        <end position="332"/>
    </location>
</feature>
<dbReference type="Gene3D" id="3.40.50.1000">
    <property type="entry name" value="HAD superfamily/HAD-like"/>
    <property type="match status" value="1"/>
</dbReference>
<feature type="transmembrane region" description="Helical" evidence="3">
    <location>
        <begin position="572"/>
        <end position="593"/>
    </location>
</feature>
<dbReference type="InterPro" id="IPR023214">
    <property type="entry name" value="HAD_sf"/>
</dbReference>
<evidence type="ECO:0000256" key="3">
    <source>
        <dbReference type="SAM" id="Phobius"/>
    </source>
</evidence>
<feature type="transmembrane region" description="Helical" evidence="3">
    <location>
        <begin position="471"/>
        <end position="492"/>
    </location>
</feature>
<feature type="transmembrane region" description="Helical" evidence="3">
    <location>
        <begin position="664"/>
        <end position="683"/>
    </location>
</feature>
<dbReference type="Proteomes" id="UP001199424">
    <property type="component" value="Unassembled WGS sequence"/>
</dbReference>
<sequence length="1024" mass="111269">MNDENKFSVDEILEAERKAKANGAPEESEKTTPGVTEEPDAVTEPETEQPVEEASAEVAQPAPEAEPQPVEVQEDSPWDTYEEEEEPGKKKKNKKEKKEKKGFWARRREKKQKEVFNEAEDMYYGIQLKPIDEYTRGFDATGEISTQDEGYRKLFDENTAELDDEVAKDFERLQKERRRRVAEAVETAGVDLSAVEDELGIVAPVPVSVAMNDPNAVVPENKKTKDKVQNFQTAMLQDAQTHTMEIKLDLENETFGLQQAKVVPEVSEDSVRRILESVQAENAAKQAAQVQNTEQQAAAAPKTEESDAPEMAFKDISSNGPEPEEEPQAEEGMDIASGEQLPEAQAPKAENVQAAESAENAGEEAAEPAQQKISVPVTDVTQYRKRDLPVHIINADVLQSALLSEARVYSDDENVSAAGAHRFKIRFAEKPDEAPENTEAAENSDELIDDYTGPADAKSVAHDLRTTMRELTIRMLATGVSTAVLILASLIAESGFNANNTETAGAVGYTILSLVLLLVSIGFCAKTILNGLKALFEFRANSDSAAAVACVAVFVQTLCTLFAPAALSMGKIHLYAGIAAGILFLNTVGKLTMLRRIHSNFRFVSSREQKYAVRVFDDYNTSLKMAGSSVISQPAIAYQQKAGFLKRFLQISYEPDPAETSSQVLAPVGLISSLLLCVVALVITKDASLAITALAASCCVCVAVMNMLAVNLPVSRLSHRLRRRGAMVSGYEGIKRMSAVNAVLVDSTELFPRGTVVLNGVKPFKQEGLEEAVLAAGTLVQQLGGPLCGVFEQVFSEHEGELPEVEKAAFEAGNGVVGTVDGKEVLIGSRTLLTAHGVEAPEQNVESQYTTGSRQILYVAMGGELYAMFILTYNADRKKKAELQNMEMNGVSLILRSADPNLTPQFISRLFGIDATAVNVIGAGQDGPADHLVNDTADRVDAYAATKGRVESMMSLVSTCIDEKKNISFIVAMQNAAVVIGFVLVAFLTFVAGVEQISAFALVIYELFWVLATVLVPKFRNKVK</sequence>
<comment type="caution">
    <text evidence="4">The sequence shown here is derived from an EMBL/GenBank/DDBJ whole genome shotgun (WGS) entry which is preliminary data.</text>
</comment>
<reference evidence="4" key="1">
    <citation type="submission" date="2021-10" db="EMBL/GenBank/DDBJ databases">
        <title>Anaerobic single-cell dispensing facilitates the cultivation of human gut bacteria.</title>
        <authorList>
            <person name="Afrizal A."/>
        </authorList>
    </citation>
    <scope>NUCLEOTIDE SEQUENCE</scope>
    <source>
        <strain evidence="4">CLA-AA-H250</strain>
    </source>
</reference>
<feature type="region of interest" description="Disordered" evidence="2">
    <location>
        <begin position="285"/>
        <end position="332"/>
    </location>
</feature>
<keyword evidence="5" id="KW-1185">Reference proteome</keyword>
<dbReference type="GO" id="GO:0000166">
    <property type="term" value="F:nucleotide binding"/>
    <property type="evidence" value="ECO:0007669"/>
    <property type="project" value="InterPro"/>
</dbReference>
<name>A0AAE3AI99_9FIRM</name>
<organism evidence="4 5">
    <name type="scientific">Hominenteromicrobium mulieris</name>
    <dbReference type="NCBI Taxonomy" id="2885357"/>
    <lineage>
        <taxon>Bacteria</taxon>
        <taxon>Bacillati</taxon>
        <taxon>Bacillota</taxon>
        <taxon>Clostridia</taxon>
        <taxon>Eubacteriales</taxon>
        <taxon>Oscillospiraceae</taxon>
        <taxon>Hominenteromicrobium</taxon>
    </lineage>
</organism>
<feature type="transmembrane region" description="Helical" evidence="3">
    <location>
        <begin position="997"/>
        <end position="1016"/>
    </location>
</feature>
<dbReference type="GO" id="GO:0016020">
    <property type="term" value="C:membrane"/>
    <property type="evidence" value="ECO:0007669"/>
    <property type="project" value="TreeGrafter"/>
</dbReference>
<dbReference type="PANTHER" id="PTHR43520">
    <property type="entry name" value="ATP7, ISOFORM B"/>
    <property type="match status" value="1"/>
</dbReference>
<dbReference type="EMBL" id="JAJEQC010000008">
    <property type="protein sequence ID" value="MCC2137129.1"/>
    <property type="molecule type" value="Genomic_DNA"/>
</dbReference>
<dbReference type="InterPro" id="IPR023299">
    <property type="entry name" value="ATPase_P-typ_cyto_dom_N"/>
</dbReference>
<dbReference type="PANTHER" id="PTHR43520:SF8">
    <property type="entry name" value="P-TYPE CU(+) TRANSPORTER"/>
    <property type="match status" value="1"/>
</dbReference>
<dbReference type="SUPFAM" id="SSF81660">
    <property type="entry name" value="Metal cation-transporting ATPase, ATP-binding domain N"/>
    <property type="match status" value="1"/>
</dbReference>
<dbReference type="AlphaFoldDB" id="A0AAE3AI99"/>
<feature type="compositionally biased region" description="Basic and acidic residues" evidence="2">
    <location>
        <begin position="1"/>
        <end position="19"/>
    </location>
</feature>
<keyword evidence="1" id="KW-1278">Translocase</keyword>
<accession>A0AAE3AI99</accession>
<protein>
    <submittedName>
        <fullName evidence="4">Uncharacterized protein</fullName>
    </submittedName>
</protein>
<feature type="transmembrane region" description="Helical" evidence="3">
    <location>
        <begin position="504"/>
        <end position="525"/>
    </location>
</feature>
<dbReference type="Gene3D" id="3.40.1110.10">
    <property type="entry name" value="Calcium-transporting ATPase, cytoplasmic domain N"/>
    <property type="match status" value="1"/>
</dbReference>
<feature type="region of interest" description="Disordered" evidence="2">
    <location>
        <begin position="428"/>
        <end position="449"/>
    </location>
</feature>
<dbReference type="RefSeq" id="WP_308449423.1">
    <property type="nucleotide sequence ID" value="NZ_JAJEQC010000008.1"/>
</dbReference>
<feature type="transmembrane region" description="Helical" evidence="3">
    <location>
        <begin position="969"/>
        <end position="991"/>
    </location>
</feature>
<dbReference type="GO" id="GO:0055070">
    <property type="term" value="P:copper ion homeostasis"/>
    <property type="evidence" value="ECO:0007669"/>
    <property type="project" value="TreeGrafter"/>
</dbReference>
<keyword evidence="3" id="KW-0812">Transmembrane</keyword>
<feature type="compositionally biased region" description="Low complexity" evidence="2">
    <location>
        <begin position="56"/>
        <end position="71"/>
    </location>
</feature>
<feature type="compositionally biased region" description="Acidic residues" evidence="2">
    <location>
        <begin position="37"/>
        <end position="55"/>
    </location>
</feature>
<dbReference type="GO" id="GO:0043682">
    <property type="term" value="F:P-type divalent copper transporter activity"/>
    <property type="evidence" value="ECO:0007669"/>
    <property type="project" value="TreeGrafter"/>
</dbReference>